<keyword evidence="1" id="KW-0223">Dioxygenase</keyword>
<sequence>MRLASEGAQLFSGAAISIVGTLLDHLSDIVPGRAGVRLAGRAGFIESLNAAGAIGRIAASLTGNDAVRPVRAVLFDKADGVNWSLGWHQDRTICVEERIDVAGYGPWTTKAGLVHVEPPFELLARMITLRVHLDDVPATNAPLLVAPGSHRFGRVPIEEIPAIVDQCGVAACLARAGDIWAYSTPIVHASERSAQVGRRRVLQIDYARDALPDGLSWRGI</sequence>
<dbReference type="Gene3D" id="2.60.120.620">
    <property type="entry name" value="q2cbj1_9rhob like domain"/>
    <property type="match status" value="1"/>
</dbReference>
<accession>A0A840AK83</accession>
<protein>
    <submittedName>
        <fullName evidence="1">Ectoine hydroxylase-related dioxygenase (Phytanoyl-CoA dioxygenase family)</fullName>
    </submittedName>
</protein>
<keyword evidence="1" id="KW-0560">Oxidoreductase</keyword>
<keyword evidence="2" id="KW-1185">Reference proteome</keyword>
<organism evidence="1 2">
    <name type="scientific">Kaistia hirudinis</name>
    <dbReference type="NCBI Taxonomy" id="1293440"/>
    <lineage>
        <taxon>Bacteria</taxon>
        <taxon>Pseudomonadati</taxon>
        <taxon>Pseudomonadota</taxon>
        <taxon>Alphaproteobacteria</taxon>
        <taxon>Hyphomicrobiales</taxon>
        <taxon>Kaistiaceae</taxon>
        <taxon>Kaistia</taxon>
    </lineage>
</organism>
<dbReference type="SUPFAM" id="SSF51197">
    <property type="entry name" value="Clavaminate synthase-like"/>
    <property type="match status" value="1"/>
</dbReference>
<name>A0A840AK83_9HYPH</name>
<reference evidence="1 2" key="1">
    <citation type="submission" date="2020-08" db="EMBL/GenBank/DDBJ databases">
        <title>Genomic Encyclopedia of Type Strains, Phase IV (KMG-IV): sequencing the most valuable type-strain genomes for metagenomic binning, comparative biology and taxonomic classification.</title>
        <authorList>
            <person name="Goeker M."/>
        </authorList>
    </citation>
    <scope>NUCLEOTIDE SEQUENCE [LARGE SCALE GENOMIC DNA]</scope>
    <source>
        <strain evidence="1 2">DSM 25966</strain>
    </source>
</reference>
<dbReference type="EMBL" id="JACIDS010000002">
    <property type="protein sequence ID" value="MBB3929992.1"/>
    <property type="molecule type" value="Genomic_DNA"/>
</dbReference>
<evidence type="ECO:0000313" key="2">
    <source>
        <dbReference type="Proteomes" id="UP000553963"/>
    </source>
</evidence>
<comment type="caution">
    <text evidence="1">The sequence shown here is derived from an EMBL/GenBank/DDBJ whole genome shotgun (WGS) entry which is preliminary data.</text>
</comment>
<dbReference type="Pfam" id="PF05721">
    <property type="entry name" value="PhyH"/>
    <property type="match status" value="1"/>
</dbReference>
<dbReference type="InterPro" id="IPR008775">
    <property type="entry name" value="Phytyl_CoA_dOase-like"/>
</dbReference>
<evidence type="ECO:0000313" key="1">
    <source>
        <dbReference type="EMBL" id="MBB3929992.1"/>
    </source>
</evidence>
<dbReference type="Proteomes" id="UP000553963">
    <property type="component" value="Unassembled WGS sequence"/>
</dbReference>
<dbReference type="RefSeq" id="WP_380146371.1">
    <property type="nucleotide sequence ID" value="NZ_JBHLWW010000001.1"/>
</dbReference>
<gene>
    <name evidence="1" type="ORF">GGR25_001031</name>
</gene>
<proteinExistence type="predicted"/>
<dbReference type="AlphaFoldDB" id="A0A840AK83"/>
<dbReference type="GO" id="GO:0016706">
    <property type="term" value="F:2-oxoglutarate-dependent dioxygenase activity"/>
    <property type="evidence" value="ECO:0007669"/>
    <property type="project" value="UniProtKB-ARBA"/>
</dbReference>